<dbReference type="SUPFAM" id="SSF52172">
    <property type="entry name" value="CheY-like"/>
    <property type="match status" value="1"/>
</dbReference>
<evidence type="ECO:0000313" key="5">
    <source>
        <dbReference type="Proteomes" id="UP000621447"/>
    </source>
</evidence>
<dbReference type="EMBL" id="JABULH010000011">
    <property type="protein sequence ID" value="NTS66630.1"/>
    <property type="molecule type" value="Genomic_DNA"/>
</dbReference>
<keyword evidence="1 2" id="KW-0597">Phosphoprotein</keyword>
<dbReference type="PANTHER" id="PTHR44591:SF3">
    <property type="entry name" value="RESPONSE REGULATORY DOMAIN-CONTAINING PROTEIN"/>
    <property type="match status" value="1"/>
</dbReference>
<evidence type="ECO:0000259" key="3">
    <source>
        <dbReference type="PROSITE" id="PS50110"/>
    </source>
</evidence>
<evidence type="ECO:0000256" key="2">
    <source>
        <dbReference type="PROSITE-ProRule" id="PRU00169"/>
    </source>
</evidence>
<dbReference type="SMART" id="SM00448">
    <property type="entry name" value="REC"/>
    <property type="match status" value="1"/>
</dbReference>
<organism evidence="4 5">
    <name type="scientific">Sphingomonas hominis</name>
    <dbReference type="NCBI Taxonomy" id="2741495"/>
    <lineage>
        <taxon>Bacteria</taxon>
        <taxon>Pseudomonadati</taxon>
        <taxon>Pseudomonadota</taxon>
        <taxon>Alphaproteobacteria</taxon>
        <taxon>Sphingomonadales</taxon>
        <taxon>Sphingomonadaceae</taxon>
        <taxon>Sphingomonas</taxon>
    </lineage>
</organism>
<gene>
    <name evidence="4" type="ORF">HRV97_15890</name>
</gene>
<dbReference type="PANTHER" id="PTHR44591">
    <property type="entry name" value="STRESS RESPONSE REGULATOR PROTEIN 1"/>
    <property type="match status" value="1"/>
</dbReference>
<feature type="modified residue" description="4-aspartylphosphate" evidence="2">
    <location>
        <position position="53"/>
    </location>
</feature>
<dbReference type="RefSeq" id="WP_093068238.1">
    <property type="nucleotide sequence ID" value="NZ_JABULH010000011.1"/>
</dbReference>
<accession>A0ABX2JMB5</accession>
<evidence type="ECO:0000313" key="4">
    <source>
        <dbReference type="EMBL" id="NTS66630.1"/>
    </source>
</evidence>
<dbReference type="Proteomes" id="UP000621447">
    <property type="component" value="Unassembled WGS sequence"/>
</dbReference>
<feature type="domain" description="Response regulatory" evidence="3">
    <location>
        <begin position="3"/>
        <end position="114"/>
    </location>
</feature>
<dbReference type="InterPro" id="IPR050595">
    <property type="entry name" value="Bact_response_regulator"/>
</dbReference>
<proteinExistence type="predicted"/>
<dbReference type="PROSITE" id="PS50110">
    <property type="entry name" value="RESPONSE_REGULATORY"/>
    <property type="match status" value="1"/>
</dbReference>
<evidence type="ECO:0000256" key="1">
    <source>
        <dbReference type="ARBA" id="ARBA00022553"/>
    </source>
</evidence>
<name>A0ABX2JMB5_9SPHN</name>
<comment type="caution">
    <text evidence="4">The sequence shown here is derived from an EMBL/GenBank/DDBJ whole genome shotgun (WGS) entry which is preliminary data.</text>
</comment>
<sequence>MCHVLIIEDEPFIAMNIQSMLEGVGATSFDFAVSETEAVALALVRPPDLITSDVKLVTGTGPAAVARIHAHLGEMPVIFISATPGECHPCSPPGVVLAKPFRESDLQNAFRRMV</sequence>
<dbReference type="Gene3D" id="3.40.50.2300">
    <property type="match status" value="1"/>
</dbReference>
<dbReference type="InterPro" id="IPR011006">
    <property type="entry name" value="CheY-like_superfamily"/>
</dbReference>
<dbReference type="InterPro" id="IPR001789">
    <property type="entry name" value="Sig_transdc_resp-reg_receiver"/>
</dbReference>
<dbReference type="Pfam" id="PF00072">
    <property type="entry name" value="Response_reg"/>
    <property type="match status" value="1"/>
</dbReference>
<reference evidence="4 5" key="1">
    <citation type="submission" date="2020-06" db="EMBL/GenBank/DDBJ databases">
        <title>Sphingomonas hominis sp. nov., a member of the Sphingomonas, isolated from the hair of a 22-year-old girl.</title>
        <authorList>
            <person name="Zhang D.-F."/>
            <person name="Cui X.-W."/>
        </authorList>
    </citation>
    <scope>NUCLEOTIDE SEQUENCE [LARGE SCALE GENOMIC DNA]</scope>
    <source>
        <strain evidence="4 5">HHU CXW</strain>
    </source>
</reference>
<keyword evidence="5" id="KW-1185">Reference proteome</keyword>
<protein>
    <submittedName>
        <fullName evidence="4">Response regulator</fullName>
    </submittedName>
</protein>